<dbReference type="Proteomes" id="UP001356095">
    <property type="component" value="Unassembled WGS sequence"/>
</dbReference>
<dbReference type="Pfam" id="PF21962">
    <property type="entry name" value="DUF6924"/>
    <property type="match status" value="1"/>
</dbReference>
<evidence type="ECO:0000259" key="1">
    <source>
        <dbReference type="Pfam" id="PF21962"/>
    </source>
</evidence>
<keyword evidence="3" id="KW-1185">Reference proteome</keyword>
<dbReference type="InterPro" id="IPR053832">
    <property type="entry name" value="DUF6924"/>
</dbReference>
<proteinExistence type="predicted"/>
<evidence type="ECO:0000313" key="3">
    <source>
        <dbReference type="Proteomes" id="UP001356095"/>
    </source>
</evidence>
<protein>
    <recommendedName>
        <fullName evidence="1">DUF6924 domain-containing protein</fullName>
    </recommendedName>
</protein>
<comment type="caution">
    <text evidence="2">The sequence shown here is derived from an EMBL/GenBank/DDBJ whole genome shotgun (WGS) entry which is preliminary data.</text>
</comment>
<sequence>MRPAIGISDVHRFAVVRTHHGDERAWRALLLALEAEYARYGSRPSRFLFVDDPGWAGATPEEVLEAVRDGDAEAVFLADEEALSEESWPLLTVYAPLPDEEPRPSEETLFRTGLDMVYYVDTNLSTGNTDVADFAAGAHEAPDGVLRFAAYFGQGRPQYPDASGPRFSFTPQALNLP</sequence>
<dbReference type="EMBL" id="JAUZMY010000008">
    <property type="protein sequence ID" value="MEE2037657.1"/>
    <property type="molecule type" value="Genomic_DNA"/>
</dbReference>
<dbReference type="RefSeq" id="WP_330091452.1">
    <property type="nucleotide sequence ID" value="NZ_JAUZMY010000008.1"/>
</dbReference>
<feature type="domain" description="DUF6924" evidence="1">
    <location>
        <begin position="14"/>
        <end position="147"/>
    </location>
</feature>
<organism evidence="2 3">
    <name type="scientific">Nocardiopsis codii</name>
    <dbReference type="NCBI Taxonomy" id="3065942"/>
    <lineage>
        <taxon>Bacteria</taxon>
        <taxon>Bacillati</taxon>
        <taxon>Actinomycetota</taxon>
        <taxon>Actinomycetes</taxon>
        <taxon>Streptosporangiales</taxon>
        <taxon>Nocardiopsidaceae</taxon>
        <taxon>Nocardiopsis</taxon>
    </lineage>
</organism>
<name>A0ABU7K6K9_9ACTN</name>
<accession>A0ABU7K6K9</accession>
<evidence type="ECO:0000313" key="2">
    <source>
        <dbReference type="EMBL" id="MEE2037657.1"/>
    </source>
</evidence>
<gene>
    <name evidence="2" type="ORF">Q8791_10545</name>
</gene>
<reference evidence="2 3" key="1">
    <citation type="submission" date="2023-08" db="EMBL/GenBank/DDBJ databases">
        <authorList>
            <person name="Girao M."/>
            <person name="Carvalho M.F."/>
        </authorList>
    </citation>
    <scope>NUCLEOTIDE SEQUENCE [LARGE SCALE GENOMIC DNA]</scope>
    <source>
        <strain evidence="2 3">CT-R113</strain>
    </source>
</reference>